<gene>
    <name evidence="3" type="ORF">NYM_LOCUS31258</name>
</gene>
<accession>A0A5K1HYM0</accession>
<name>A0A5K1HYM0_9MAGN</name>
<dbReference type="EMBL" id="LR722534">
    <property type="protein sequence ID" value="VVW92635.1"/>
    <property type="molecule type" value="Genomic_DNA"/>
</dbReference>
<feature type="compositionally biased region" description="Basic residues" evidence="1">
    <location>
        <begin position="141"/>
        <end position="154"/>
    </location>
</feature>
<dbReference type="InterPro" id="IPR021109">
    <property type="entry name" value="Peptidase_aspartic_dom_sf"/>
</dbReference>
<protein>
    <recommendedName>
        <fullName evidence="2">Retrotransposon gag domain-containing protein</fullName>
    </recommendedName>
</protein>
<dbReference type="PANTHER" id="PTHR15503:SF22">
    <property type="entry name" value="TRANSPOSON TY3-I GAG POLYPROTEIN"/>
    <property type="match status" value="1"/>
</dbReference>
<dbReference type="InterPro" id="IPR032567">
    <property type="entry name" value="RTL1-rel"/>
</dbReference>
<dbReference type="PANTHER" id="PTHR15503">
    <property type="entry name" value="LDOC1 RELATED"/>
    <property type="match status" value="1"/>
</dbReference>
<evidence type="ECO:0000313" key="3">
    <source>
        <dbReference type="EMBL" id="VVW92635.1"/>
    </source>
</evidence>
<organism evidence="3">
    <name type="scientific">Nymphaea colorata</name>
    <name type="common">pocket water lily</name>
    <dbReference type="NCBI Taxonomy" id="210225"/>
    <lineage>
        <taxon>Eukaryota</taxon>
        <taxon>Viridiplantae</taxon>
        <taxon>Streptophyta</taxon>
        <taxon>Embryophyta</taxon>
        <taxon>Tracheophyta</taxon>
        <taxon>Spermatophyta</taxon>
        <taxon>Magnoliopsida</taxon>
        <taxon>Nymphaeales</taxon>
        <taxon>Nymphaeaceae</taxon>
        <taxon>Nymphaea</taxon>
    </lineage>
</organism>
<feature type="compositionally biased region" description="Basic and acidic residues" evidence="1">
    <location>
        <begin position="163"/>
        <end position="175"/>
    </location>
</feature>
<feature type="region of interest" description="Disordered" evidence="1">
    <location>
        <begin position="139"/>
        <end position="198"/>
    </location>
</feature>
<evidence type="ECO:0000256" key="1">
    <source>
        <dbReference type="SAM" id="MobiDB-lite"/>
    </source>
</evidence>
<feature type="compositionally biased region" description="Basic and acidic residues" evidence="1">
    <location>
        <begin position="265"/>
        <end position="290"/>
    </location>
</feature>
<reference evidence="3" key="1">
    <citation type="submission" date="2019-09" db="EMBL/GenBank/DDBJ databases">
        <authorList>
            <person name="Zhang L."/>
        </authorList>
    </citation>
    <scope>NUCLEOTIDE SEQUENCE</scope>
</reference>
<evidence type="ECO:0000259" key="2">
    <source>
        <dbReference type="Pfam" id="PF03732"/>
    </source>
</evidence>
<sequence length="346" mass="40196">MAERYFLCHRVPQDEWIEIATANMTGEATTHYLWFDHKTADPTWEKYKASLQLQFGDSTFIDYDEDLKNLVQSTTVAAYQRQFERLASMVQWPEKALIGAFKGGLKSEVKTELKIHRFNRLEECFAMARLYEEQIEEKRAEKKSHKMDKQRRRPSYSSGSRFRGKEPTPFRRGSDYRPPQGPNQGQGRKPPTRYLTPKQIEEFRRKGLCYRCEGKWDKNHQCPTYYRVQVVSDDESSSCSDSSTTPYETSSSSSDEEVVTKRRAKQAEKKKEVRIEETPAKEEKPTEAESLHSMQDPNKPNSFRVFGRINGHKVLILLDNGATKNFLTEEAARRCNVSLESSHPKL</sequence>
<proteinExistence type="predicted"/>
<dbReference type="Pfam" id="PF03732">
    <property type="entry name" value="Retrotrans_gag"/>
    <property type="match status" value="1"/>
</dbReference>
<dbReference type="AlphaFoldDB" id="A0A5K1HYM0"/>
<dbReference type="InterPro" id="IPR005162">
    <property type="entry name" value="Retrotrans_gag_dom"/>
</dbReference>
<feature type="domain" description="Retrotransposon gag" evidence="2">
    <location>
        <begin position="19"/>
        <end position="106"/>
    </location>
</feature>
<feature type="compositionally biased region" description="Low complexity" evidence="1">
    <location>
        <begin position="237"/>
        <end position="253"/>
    </location>
</feature>
<feature type="region of interest" description="Disordered" evidence="1">
    <location>
        <begin position="233"/>
        <end position="300"/>
    </location>
</feature>
<dbReference type="Gene3D" id="2.40.70.10">
    <property type="entry name" value="Acid Proteases"/>
    <property type="match status" value="1"/>
</dbReference>